<organism evidence="1">
    <name type="scientific">Aeromonas sp. 19NY04SH05-1</name>
    <dbReference type="NCBI Taxonomy" id="2920537"/>
    <lineage>
        <taxon>Bacteria</taxon>
        <taxon>Pseudomonadati</taxon>
        <taxon>Pseudomonadota</taxon>
        <taxon>Gammaproteobacteria</taxon>
        <taxon>Aeromonadales</taxon>
        <taxon>Aeromonadaceae</taxon>
        <taxon>Aeromonas</taxon>
    </lineage>
</organism>
<dbReference type="RefSeq" id="WP_156141013.1">
    <property type="nucleotide sequence ID" value="NZ_CP095328.1"/>
</dbReference>
<dbReference type="EMBL" id="CP095328">
    <property type="protein sequence ID" value="XAG40848.1"/>
    <property type="molecule type" value="Genomic_DNA"/>
</dbReference>
<accession>A0AAU6T6U1</accession>
<dbReference type="GeneID" id="92809233"/>
<reference evidence="1" key="1">
    <citation type="submission" date="2022-03" db="EMBL/GenBank/DDBJ databases">
        <title>Sea Food Isolates.</title>
        <authorList>
            <person name="Li C."/>
        </authorList>
    </citation>
    <scope>NUCLEOTIDE SEQUENCE</scope>
    <source>
        <strain evidence="1">19NY04SH05-1</strain>
    </source>
</reference>
<protein>
    <submittedName>
        <fullName evidence="1">Uncharacterized protein</fullName>
    </submittedName>
</protein>
<dbReference type="AlphaFoldDB" id="A0AAU6T6U1"/>
<name>A0AAU6T6U1_9GAMM</name>
<gene>
    <name evidence="1" type="ORF">MRK42_17965</name>
</gene>
<evidence type="ECO:0000313" key="1">
    <source>
        <dbReference type="EMBL" id="XAG40848.1"/>
    </source>
</evidence>
<proteinExistence type="predicted"/>
<sequence>MMFILALVAAKYPVLAGKNRAGQGWTLQRVQQNPFECTLPGTIFPNADQE</sequence>